<dbReference type="PANTHER" id="PTHR46238:SF8">
    <property type="entry name" value="ENDONUCLEASE_EXONUCLEASE_PHOSPHATASE DOMAIN-CONTAINING PROTEIN"/>
    <property type="match status" value="1"/>
</dbReference>
<proteinExistence type="predicted"/>
<sequence>MWIFSSHTSSSHAKPFSTLTDHYLNSRMKHFNSYRKNFHGRWKHFNIGSTQQFGAIERTTITKWTLSEQCTIKGQQLSHVHNHLYSTKTQRIRWQVLQKHWIGDQKVPKSDRFRYLGSILQKNEELDGDLNHRIQAGWMKWKSVSGVLCDRRKNEDIRDKVGVAEIEGKMRENRLRWFGHVQKRPTDTPIRRCDYRTEVQGRRGRERSRKTLKWTLRKDLEYLDLTDDMTQNRAQ</sequence>
<gene>
    <name evidence="1" type="ORF">DVH24_002909</name>
</gene>
<comment type="caution">
    <text evidence="1">The sequence shown here is derived from an EMBL/GenBank/DDBJ whole genome shotgun (WGS) entry which is preliminary data.</text>
</comment>
<organism evidence="1 2">
    <name type="scientific">Malus domestica</name>
    <name type="common">Apple</name>
    <name type="synonym">Pyrus malus</name>
    <dbReference type="NCBI Taxonomy" id="3750"/>
    <lineage>
        <taxon>Eukaryota</taxon>
        <taxon>Viridiplantae</taxon>
        <taxon>Streptophyta</taxon>
        <taxon>Embryophyta</taxon>
        <taxon>Tracheophyta</taxon>
        <taxon>Spermatophyta</taxon>
        <taxon>Magnoliopsida</taxon>
        <taxon>eudicotyledons</taxon>
        <taxon>Gunneridae</taxon>
        <taxon>Pentapetalae</taxon>
        <taxon>rosids</taxon>
        <taxon>fabids</taxon>
        <taxon>Rosales</taxon>
        <taxon>Rosaceae</taxon>
        <taxon>Amygdaloideae</taxon>
        <taxon>Maleae</taxon>
        <taxon>Malus</taxon>
    </lineage>
</organism>
<dbReference type="Proteomes" id="UP000290289">
    <property type="component" value="Chromosome 3"/>
</dbReference>
<evidence type="ECO:0000313" key="1">
    <source>
        <dbReference type="EMBL" id="RXI02831.1"/>
    </source>
</evidence>
<name>A0A498K5N5_MALDO</name>
<dbReference type="PANTHER" id="PTHR46238">
    <property type="entry name" value="REVERSE TRANSCRIPTASE DOMAIN-CONTAINING PROTEIN"/>
    <property type="match status" value="1"/>
</dbReference>
<accession>A0A498K5N5</accession>
<dbReference type="EMBL" id="RDQH01000329">
    <property type="protein sequence ID" value="RXI02831.1"/>
    <property type="molecule type" value="Genomic_DNA"/>
</dbReference>
<reference evidence="1 2" key="1">
    <citation type="submission" date="2018-10" db="EMBL/GenBank/DDBJ databases">
        <title>A high-quality apple genome assembly.</title>
        <authorList>
            <person name="Hu J."/>
        </authorList>
    </citation>
    <scope>NUCLEOTIDE SEQUENCE [LARGE SCALE GENOMIC DNA]</scope>
    <source>
        <strain evidence="2">cv. HFTH1</strain>
        <tissue evidence="1">Young leaf</tissue>
    </source>
</reference>
<dbReference type="AlphaFoldDB" id="A0A498K5N5"/>
<evidence type="ECO:0000313" key="2">
    <source>
        <dbReference type="Proteomes" id="UP000290289"/>
    </source>
</evidence>
<keyword evidence="2" id="KW-1185">Reference proteome</keyword>
<protein>
    <submittedName>
        <fullName evidence="1">Uncharacterized protein</fullName>
    </submittedName>
</protein>